<reference evidence="1 2" key="1">
    <citation type="submission" date="2018-08" db="EMBL/GenBank/DDBJ databases">
        <title>Recombination of ecologically and evolutionarily significant loci maintains genetic cohesion in the Pseudomonas syringae species complex.</title>
        <authorList>
            <person name="Dillon M."/>
            <person name="Thakur S."/>
            <person name="Almeida R.N.D."/>
            <person name="Weir B.S."/>
            <person name="Guttman D.S."/>
        </authorList>
    </citation>
    <scope>NUCLEOTIDE SEQUENCE [LARGE SCALE GENOMIC DNA]</scope>
    <source>
        <strain evidence="1 2">ICMP 2788</strain>
    </source>
</reference>
<protein>
    <submittedName>
        <fullName evidence="1">GGDEF domain-containing protein</fullName>
    </submittedName>
</protein>
<evidence type="ECO:0000313" key="2">
    <source>
        <dbReference type="Proteomes" id="UP000276886"/>
    </source>
</evidence>
<dbReference type="AlphaFoldDB" id="A0A3M3TVV8"/>
<evidence type="ECO:0000313" key="1">
    <source>
        <dbReference type="EMBL" id="RMO24960.1"/>
    </source>
</evidence>
<dbReference type="EMBL" id="RBPQ01000194">
    <property type="protein sequence ID" value="RMO24960.1"/>
    <property type="molecule type" value="Genomic_DNA"/>
</dbReference>
<comment type="caution">
    <text evidence="1">The sequence shown here is derived from an EMBL/GenBank/DDBJ whole genome shotgun (WGS) entry which is preliminary data.</text>
</comment>
<dbReference type="Proteomes" id="UP000276886">
    <property type="component" value="Unassembled WGS sequence"/>
</dbReference>
<sequence length="39" mass="4512">MLRSEEMNFPTQTHAIDFDTAELQRLGFRNRPDAVLPPP</sequence>
<gene>
    <name evidence="1" type="ORF">ALQ44_05628</name>
</gene>
<proteinExistence type="predicted"/>
<accession>A0A3M3TVV8</accession>
<organism evidence="1 2">
    <name type="scientific">Pseudomonas syringae pv. pisi</name>
    <dbReference type="NCBI Taxonomy" id="59510"/>
    <lineage>
        <taxon>Bacteria</taxon>
        <taxon>Pseudomonadati</taxon>
        <taxon>Pseudomonadota</taxon>
        <taxon>Gammaproteobacteria</taxon>
        <taxon>Pseudomonadales</taxon>
        <taxon>Pseudomonadaceae</taxon>
        <taxon>Pseudomonas</taxon>
        <taxon>Pseudomonas syringae</taxon>
    </lineage>
</organism>
<name>A0A3M3TVV8_PSESJ</name>